<dbReference type="GO" id="GO:0005524">
    <property type="term" value="F:ATP binding"/>
    <property type="evidence" value="ECO:0007669"/>
    <property type="project" value="UniProtKB-KW"/>
</dbReference>
<dbReference type="PANTHER" id="PTHR12358">
    <property type="entry name" value="SPHINGOSINE KINASE"/>
    <property type="match status" value="1"/>
</dbReference>
<dbReference type="Pfam" id="PF19279">
    <property type="entry name" value="YegS_C"/>
    <property type="match status" value="1"/>
</dbReference>
<evidence type="ECO:0000256" key="10">
    <source>
        <dbReference type="ARBA" id="ARBA00023098"/>
    </source>
</evidence>
<keyword evidence="15" id="KW-1185">Reference proteome</keyword>
<dbReference type="InterPro" id="IPR016064">
    <property type="entry name" value="NAD/diacylglycerol_kinase_sf"/>
</dbReference>
<dbReference type="PROSITE" id="PS50146">
    <property type="entry name" value="DAGK"/>
    <property type="match status" value="1"/>
</dbReference>
<dbReference type="Gene3D" id="3.40.50.10330">
    <property type="entry name" value="Probable inorganic polyphosphate/atp-NAD kinase, domain 1"/>
    <property type="match status" value="1"/>
</dbReference>
<proteinExistence type="inferred from homology"/>
<dbReference type="OrthoDB" id="142078at2"/>
<accession>A0A1T4W095</accession>
<keyword evidence="5" id="KW-0479">Metal-binding</keyword>
<evidence type="ECO:0000256" key="2">
    <source>
        <dbReference type="ARBA" id="ARBA00005983"/>
    </source>
</evidence>
<dbReference type="SMART" id="SM00046">
    <property type="entry name" value="DAGKc"/>
    <property type="match status" value="1"/>
</dbReference>
<dbReference type="AlphaFoldDB" id="A0A1T4W095"/>
<dbReference type="STRING" id="39495.SAMN02745111_02062"/>
<evidence type="ECO:0000256" key="11">
    <source>
        <dbReference type="ARBA" id="ARBA00023209"/>
    </source>
</evidence>
<evidence type="ECO:0000313" key="14">
    <source>
        <dbReference type="EMBL" id="SKA70643.1"/>
    </source>
</evidence>
<evidence type="ECO:0000313" key="15">
    <source>
        <dbReference type="Proteomes" id="UP000190814"/>
    </source>
</evidence>
<dbReference type="PANTHER" id="PTHR12358:SF106">
    <property type="entry name" value="LIPID KINASE YEGS"/>
    <property type="match status" value="1"/>
</dbReference>
<dbReference type="Gene3D" id="2.60.200.40">
    <property type="match status" value="1"/>
</dbReference>
<keyword evidence="9" id="KW-0460">Magnesium</keyword>
<comment type="cofactor">
    <cofactor evidence="1">
        <name>Mg(2+)</name>
        <dbReference type="ChEBI" id="CHEBI:18420"/>
    </cofactor>
</comment>
<dbReference type="EMBL" id="FUXZ01000014">
    <property type="protein sequence ID" value="SKA70643.1"/>
    <property type="molecule type" value="Genomic_DNA"/>
</dbReference>
<reference evidence="14 15" key="1">
    <citation type="submission" date="2017-02" db="EMBL/GenBank/DDBJ databases">
        <authorList>
            <person name="Peterson S.W."/>
        </authorList>
    </citation>
    <scope>NUCLEOTIDE SEQUENCE [LARGE SCALE GENOMIC DNA]</scope>
    <source>
        <strain evidence="14 15">ATCC 35992</strain>
    </source>
</reference>
<keyword evidence="12" id="KW-1208">Phospholipid metabolism</keyword>
<dbReference type="GO" id="GO:0004143">
    <property type="term" value="F:ATP-dependent diacylglycerol kinase activity"/>
    <property type="evidence" value="ECO:0007669"/>
    <property type="project" value="TreeGrafter"/>
</dbReference>
<evidence type="ECO:0000256" key="6">
    <source>
        <dbReference type="ARBA" id="ARBA00022741"/>
    </source>
</evidence>
<evidence type="ECO:0000256" key="3">
    <source>
        <dbReference type="ARBA" id="ARBA00022516"/>
    </source>
</evidence>
<evidence type="ECO:0000256" key="12">
    <source>
        <dbReference type="ARBA" id="ARBA00023264"/>
    </source>
</evidence>
<evidence type="ECO:0000256" key="7">
    <source>
        <dbReference type="ARBA" id="ARBA00022777"/>
    </source>
</evidence>
<keyword evidence="11" id="KW-0594">Phospholipid biosynthesis</keyword>
<evidence type="ECO:0000256" key="8">
    <source>
        <dbReference type="ARBA" id="ARBA00022840"/>
    </source>
</evidence>
<dbReference type="SUPFAM" id="SSF111331">
    <property type="entry name" value="NAD kinase/diacylglycerol kinase-like"/>
    <property type="match status" value="1"/>
</dbReference>
<evidence type="ECO:0000256" key="1">
    <source>
        <dbReference type="ARBA" id="ARBA00001946"/>
    </source>
</evidence>
<dbReference type="NCBIfam" id="TIGR00147">
    <property type="entry name" value="YegS/Rv2252/BmrU family lipid kinase"/>
    <property type="match status" value="1"/>
</dbReference>
<dbReference type="Proteomes" id="UP000190814">
    <property type="component" value="Unassembled WGS sequence"/>
</dbReference>
<dbReference type="InterPro" id="IPR017438">
    <property type="entry name" value="ATP-NAD_kinase_N"/>
</dbReference>
<evidence type="ECO:0000259" key="13">
    <source>
        <dbReference type="PROSITE" id="PS50146"/>
    </source>
</evidence>
<sequence length="294" mass="32333">MGKRLLFIYNPYSGKTIISEYVAEIIDECTKVGYDVIAVPTQEKGYATKKVVEYGEIVDHIICSGGDGTLNETINGLMRIEDRPTLGYIPTGSTNDFANSLSIPKSIEDAMDVAINGEEYVIDIGLFNKRYFVYIAAFGAFTEVSYSTSQDLKNVLGHPAYLLEGIRSLPKLRNYHVVLDVDGEIIEDDFLYAMITNATSAGGFKGITGKDVSLNDGIFELLFVKSIQGPPDLNEVLGVLSGFKEESDRVIKRKAKHVKVISSEKIPWTVDGEFAGNHKEVEISVIPSAIEIKS</sequence>
<keyword evidence="10" id="KW-0443">Lipid metabolism</keyword>
<evidence type="ECO:0000256" key="4">
    <source>
        <dbReference type="ARBA" id="ARBA00022679"/>
    </source>
</evidence>
<keyword evidence="8" id="KW-0067">ATP-binding</keyword>
<keyword evidence="7 14" id="KW-0418">Kinase</keyword>
<evidence type="ECO:0000256" key="9">
    <source>
        <dbReference type="ARBA" id="ARBA00022842"/>
    </source>
</evidence>
<protein>
    <submittedName>
        <fullName evidence="14">Lipid kinase, YegS/Rv2252/BmrU family</fullName>
    </submittedName>
</protein>
<dbReference type="GO" id="GO:0008654">
    <property type="term" value="P:phospholipid biosynthetic process"/>
    <property type="evidence" value="ECO:0007669"/>
    <property type="project" value="UniProtKB-KW"/>
</dbReference>
<comment type="similarity">
    <text evidence="2">Belongs to the diacylglycerol/lipid kinase family.</text>
</comment>
<gene>
    <name evidence="14" type="ORF">SAMN02745111_02062</name>
</gene>
<organism evidence="14 15">
    <name type="scientific">Eubacterium uniforme</name>
    <dbReference type="NCBI Taxonomy" id="39495"/>
    <lineage>
        <taxon>Bacteria</taxon>
        <taxon>Bacillati</taxon>
        <taxon>Bacillota</taxon>
        <taxon>Clostridia</taxon>
        <taxon>Eubacteriales</taxon>
        <taxon>Eubacteriaceae</taxon>
        <taxon>Eubacterium</taxon>
    </lineage>
</organism>
<dbReference type="InterPro" id="IPR005218">
    <property type="entry name" value="Diacylglycerol/lipid_kinase"/>
</dbReference>
<name>A0A1T4W095_9FIRM</name>
<dbReference type="GO" id="GO:0046872">
    <property type="term" value="F:metal ion binding"/>
    <property type="evidence" value="ECO:0007669"/>
    <property type="project" value="UniProtKB-KW"/>
</dbReference>
<dbReference type="Pfam" id="PF00781">
    <property type="entry name" value="DAGK_cat"/>
    <property type="match status" value="1"/>
</dbReference>
<dbReference type="InterPro" id="IPR050187">
    <property type="entry name" value="Lipid_Phosphate_FormReg"/>
</dbReference>
<dbReference type="GO" id="GO:0005886">
    <property type="term" value="C:plasma membrane"/>
    <property type="evidence" value="ECO:0007669"/>
    <property type="project" value="TreeGrafter"/>
</dbReference>
<keyword evidence="6" id="KW-0547">Nucleotide-binding</keyword>
<keyword evidence="3" id="KW-0444">Lipid biosynthesis</keyword>
<dbReference type="RefSeq" id="WP_078766895.1">
    <property type="nucleotide sequence ID" value="NZ_FUXZ01000014.1"/>
</dbReference>
<keyword evidence="4" id="KW-0808">Transferase</keyword>
<feature type="domain" description="DAGKc" evidence="13">
    <location>
        <begin position="1"/>
        <end position="131"/>
    </location>
</feature>
<dbReference type="InterPro" id="IPR045540">
    <property type="entry name" value="YegS/DAGK_C"/>
</dbReference>
<evidence type="ECO:0000256" key="5">
    <source>
        <dbReference type="ARBA" id="ARBA00022723"/>
    </source>
</evidence>
<dbReference type="InterPro" id="IPR001206">
    <property type="entry name" value="Diacylglycerol_kinase_cat_dom"/>
</dbReference>